<organism evidence="1 3">
    <name type="scientific">Medicago truncatula</name>
    <name type="common">Barrel medic</name>
    <name type="synonym">Medicago tribuloides</name>
    <dbReference type="NCBI Taxonomy" id="3880"/>
    <lineage>
        <taxon>Eukaryota</taxon>
        <taxon>Viridiplantae</taxon>
        <taxon>Streptophyta</taxon>
        <taxon>Embryophyta</taxon>
        <taxon>Tracheophyta</taxon>
        <taxon>Spermatophyta</taxon>
        <taxon>Magnoliopsida</taxon>
        <taxon>eudicotyledons</taxon>
        <taxon>Gunneridae</taxon>
        <taxon>Pentapetalae</taxon>
        <taxon>rosids</taxon>
        <taxon>fabids</taxon>
        <taxon>Fabales</taxon>
        <taxon>Fabaceae</taxon>
        <taxon>Papilionoideae</taxon>
        <taxon>50 kb inversion clade</taxon>
        <taxon>NPAAA clade</taxon>
        <taxon>Hologalegina</taxon>
        <taxon>IRL clade</taxon>
        <taxon>Trifolieae</taxon>
        <taxon>Medicago</taxon>
    </lineage>
</organism>
<accession>A0A0C3UMB9</accession>
<name>G7I4N0_MEDTR</name>
<dbReference type="HOGENOM" id="CLU_1743227_0_0_1"/>
<reference evidence="1 3" key="2">
    <citation type="journal article" date="2014" name="BMC Genomics">
        <title>An improved genome release (version Mt4.0) for the model legume Medicago truncatula.</title>
        <authorList>
            <person name="Tang H."/>
            <person name="Krishnakumar V."/>
            <person name="Bidwell S."/>
            <person name="Rosen B."/>
            <person name="Chan A."/>
            <person name="Zhou S."/>
            <person name="Gentzbittel L."/>
            <person name="Childs K.L."/>
            <person name="Yandell M."/>
            <person name="Gundlach H."/>
            <person name="Mayer K.F."/>
            <person name="Schwartz D.C."/>
            <person name="Town C.D."/>
        </authorList>
    </citation>
    <scope>GENOME REANNOTATION</scope>
    <source>
        <strain evidence="2 3">cv. Jemalong A17</strain>
    </source>
</reference>
<dbReference type="AlphaFoldDB" id="G7I4N0"/>
<reference evidence="1 3" key="1">
    <citation type="journal article" date="2011" name="Nature">
        <title>The Medicago genome provides insight into the evolution of rhizobial symbioses.</title>
        <authorList>
            <person name="Young N.D."/>
            <person name="Debelle F."/>
            <person name="Oldroyd G.E."/>
            <person name="Geurts R."/>
            <person name="Cannon S.B."/>
            <person name="Udvardi M.K."/>
            <person name="Benedito V.A."/>
            <person name="Mayer K.F."/>
            <person name="Gouzy J."/>
            <person name="Schoof H."/>
            <person name="Van de Peer Y."/>
            <person name="Proost S."/>
            <person name="Cook D.R."/>
            <person name="Meyers B.C."/>
            <person name="Spannagl M."/>
            <person name="Cheung F."/>
            <person name="De Mita S."/>
            <person name="Krishnakumar V."/>
            <person name="Gundlach H."/>
            <person name="Zhou S."/>
            <person name="Mudge J."/>
            <person name="Bharti A.K."/>
            <person name="Murray J.D."/>
            <person name="Naoumkina M.A."/>
            <person name="Rosen B."/>
            <person name="Silverstein K.A."/>
            <person name="Tang H."/>
            <person name="Rombauts S."/>
            <person name="Zhao P.X."/>
            <person name="Zhou P."/>
            <person name="Barbe V."/>
            <person name="Bardou P."/>
            <person name="Bechner M."/>
            <person name="Bellec A."/>
            <person name="Berger A."/>
            <person name="Berges H."/>
            <person name="Bidwell S."/>
            <person name="Bisseling T."/>
            <person name="Choisne N."/>
            <person name="Couloux A."/>
            <person name="Denny R."/>
            <person name="Deshpande S."/>
            <person name="Dai X."/>
            <person name="Doyle J.J."/>
            <person name="Dudez A.M."/>
            <person name="Farmer A.D."/>
            <person name="Fouteau S."/>
            <person name="Franken C."/>
            <person name="Gibelin C."/>
            <person name="Gish J."/>
            <person name="Goldstein S."/>
            <person name="Gonzalez A.J."/>
            <person name="Green P.J."/>
            <person name="Hallab A."/>
            <person name="Hartog M."/>
            <person name="Hua A."/>
            <person name="Humphray S.J."/>
            <person name="Jeong D.H."/>
            <person name="Jing Y."/>
            <person name="Jocker A."/>
            <person name="Kenton S.M."/>
            <person name="Kim D.J."/>
            <person name="Klee K."/>
            <person name="Lai H."/>
            <person name="Lang C."/>
            <person name="Lin S."/>
            <person name="Macmil S.L."/>
            <person name="Magdelenat G."/>
            <person name="Matthews L."/>
            <person name="McCorrison J."/>
            <person name="Monaghan E.L."/>
            <person name="Mun J.H."/>
            <person name="Najar F.Z."/>
            <person name="Nicholson C."/>
            <person name="Noirot C."/>
            <person name="O'Bleness M."/>
            <person name="Paule C.R."/>
            <person name="Poulain J."/>
            <person name="Prion F."/>
            <person name="Qin B."/>
            <person name="Qu C."/>
            <person name="Retzel E.F."/>
            <person name="Riddle C."/>
            <person name="Sallet E."/>
            <person name="Samain S."/>
            <person name="Samson N."/>
            <person name="Sanders I."/>
            <person name="Saurat O."/>
            <person name="Scarpelli C."/>
            <person name="Schiex T."/>
            <person name="Segurens B."/>
            <person name="Severin A.J."/>
            <person name="Sherrier D.J."/>
            <person name="Shi R."/>
            <person name="Sims S."/>
            <person name="Singer S.R."/>
            <person name="Sinharoy S."/>
            <person name="Sterck L."/>
            <person name="Viollet A."/>
            <person name="Wang B.B."/>
            <person name="Wang K."/>
            <person name="Wang M."/>
            <person name="Wang X."/>
            <person name="Warfsmann J."/>
            <person name="Weissenbach J."/>
            <person name="White D.D."/>
            <person name="White J.D."/>
            <person name="Wiley G.B."/>
            <person name="Wincker P."/>
            <person name="Xing Y."/>
            <person name="Yang L."/>
            <person name="Yao Z."/>
            <person name="Ying F."/>
            <person name="Zhai J."/>
            <person name="Zhou L."/>
            <person name="Zuber A."/>
            <person name="Denarie J."/>
            <person name="Dixon R.A."/>
            <person name="May G.D."/>
            <person name="Schwartz D.C."/>
            <person name="Rogers J."/>
            <person name="Quetier F."/>
            <person name="Town C.D."/>
            <person name="Roe B.A."/>
        </authorList>
    </citation>
    <scope>NUCLEOTIDE SEQUENCE [LARGE SCALE GENOMIC DNA]</scope>
    <source>
        <strain evidence="1">A17</strain>
        <strain evidence="2 3">cv. Jemalong A17</strain>
    </source>
</reference>
<reference evidence="2" key="3">
    <citation type="submission" date="2015-04" db="UniProtKB">
        <authorList>
            <consortium name="EnsemblPlants"/>
        </authorList>
    </citation>
    <scope>IDENTIFICATION</scope>
    <source>
        <strain evidence="2">cv. Jemalong A17</strain>
    </source>
</reference>
<dbReference type="PaxDb" id="3880-AES60256"/>
<protein>
    <submittedName>
        <fullName evidence="1 2">Uncharacterized protein</fullName>
    </submittedName>
</protein>
<keyword evidence="3" id="KW-1185">Reference proteome</keyword>
<proteinExistence type="predicted"/>
<evidence type="ECO:0000313" key="2">
    <source>
        <dbReference type="EnsemblPlants" id="AES60256"/>
    </source>
</evidence>
<sequence length="150" mass="16149">MSHRSESTRETESAEQSQVLQYICLSYFDGSAIAPTLDCFSGLTQAIKSNTCSCIIIKGIDDSYLGLKINIACAFGTDIVLLALRGSDSGLIGILHRCRGRVSSEAANNNRLHCCRPDPGVLKCNVDASFHRSINMTSNGCCIRGTARTV</sequence>
<dbReference type="STRING" id="3880.G7I4N0"/>
<evidence type="ECO:0000313" key="1">
    <source>
        <dbReference type="EMBL" id="AES60256.2"/>
    </source>
</evidence>
<gene>
    <name evidence="1" type="ordered locus">MTR_1g042750</name>
</gene>
<dbReference type="EnsemblPlants" id="AES60256">
    <property type="protein sequence ID" value="AES60256"/>
    <property type="gene ID" value="MTR_1g042750"/>
</dbReference>
<dbReference type="CDD" id="cd00010">
    <property type="entry name" value="AAI_LTSS"/>
    <property type="match status" value="1"/>
</dbReference>
<evidence type="ECO:0000313" key="3">
    <source>
        <dbReference type="Proteomes" id="UP000002051"/>
    </source>
</evidence>
<accession>G7I4N0</accession>
<dbReference type="Proteomes" id="UP000002051">
    <property type="component" value="Unassembled WGS sequence"/>
</dbReference>
<dbReference type="EMBL" id="CM001217">
    <property type="protein sequence ID" value="AES60256.2"/>
    <property type="molecule type" value="Genomic_DNA"/>
</dbReference>